<sequence length="485" mass="54127">MRKYLWGFGSLLLFVVAVHAGRAPNIIYILTDDLGYGDLSCNGQTHFQTPNIDRLAAEGMTFTDHYSGATVCAPSRCALLTGKHTGHAVVRGNSEFLPEGQQPMPADTYTMAHMLQKAGYSTGLFGKWGLGAPGTASEPLKMGFDRFYGYNCQRQAHHYYPYFLWDDDQREMLWGNFGLETEDYAPTLIHDEVMEFIEENKDQPFYCFYAVVQPHAEMFAPEEYMEKYRGKFLPESSYEGTDDGPNFRKYAYGSQPEAHAAFAAMVHNIDDYVGDITAKLTELGIADDTLIVFTSDNGPHQEGGHDPAYFNSNGSQRGFKRDLYEGGIHVPMIAWWPGKVAAASSTDHLSAFWDMMPTAAEMAGVGAPDNIDGVSFLPTLMGNKEQKEHEYLYWEFHEKKGRVAIRKGNWKGVRYDVAVDANSPLELYDLASDPQEANNVAGQHPEVVAELDALIKGARTVSPVEKFNFPLKRNSGNAARAHEKK</sequence>
<dbReference type="SUPFAM" id="SSF53649">
    <property type="entry name" value="Alkaline phosphatase-like"/>
    <property type="match status" value="1"/>
</dbReference>
<evidence type="ECO:0000313" key="3">
    <source>
        <dbReference type="Proteomes" id="UP000366872"/>
    </source>
</evidence>
<dbReference type="Pfam" id="PF00884">
    <property type="entry name" value="Sulfatase"/>
    <property type="match status" value="1"/>
</dbReference>
<evidence type="ECO:0000259" key="1">
    <source>
        <dbReference type="Pfam" id="PF00884"/>
    </source>
</evidence>
<dbReference type="Gene3D" id="3.30.1120.10">
    <property type="match status" value="1"/>
</dbReference>
<evidence type="ECO:0000313" key="2">
    <source>
        <dbReference type="EMBL" id="VGO14843.1"/>
    </source>
</evidence>
<keyword evidence="3" id="KW-1185">Reference proteome</keyword>
<reference evidence="2 3" key="1">
    <citation type="submission" date="2019-04" db="EMBL/GenBank/DDBJ databases">
        <authorList>
            <person name="Van Vliet M D."/>
        </authorList>
    </citation>
    <scope>NUCLEOTIDE SEQUENCE [LARGE SCALE GENOMIC DNA]</scope>
    <source>
        <strain evidence="2 3">F1</strain>
    </source>
</reference>
<dbReference type="InterPro" id="IPR017850">
    <property type="entry name" value="Alkaline_phosphatase_core_sf"/>
</dbReference>
<proteinExistence type="predicted"/>
<dbReference type="AlphaFoldDB" id="A0A6C2U4N5"/>
<dbReference type="PANTHER" id="PTHR43751:SF3">
    <property type="entry name" value="SULFATASE N-TERMINAL DOMAIN-CONTAINING PROTEIN"/>
    <property type="match status" value="1"/>
</dbReference>
<organism evidence="2 3">
    <name type="scientific">Pontiella desulfatans</name>
    <dbReference type="NCBI Taxonomy" id="2750659"/>
    <lineage>
        <taxon>Bacteria</taxon>
        <taxon>Pseudomonadati</taxon>
        <taxon>Kiritimatiellota</taxon>
        <taxon>Kiritimatiellia</taxon>
        <taxon>Kiritimatiellales</taxon>
        <taxon>Pontiellaceae</taxon>
        <taxon>Pontiella</taxon>
    </lineage>
</organism>
<name>A0A6C2U4N5_PONDE</name>
<gene>
    <name evidence="2" type="primary">atsA_192</name>
    <name evidence="2" type="ORF">PDESU_03413</name>
</gene>
<dbReference type="EMBL" id="CAAHFG010000002">
    <property type="protein sequence ID" value="VGO14843.1"/>
    <property type="molecule type" value="Genomic_DNA"/>
</dbReference>
<dbReference type="CDD" id="cd16145">
    <property type="entry name" value="ARS_like"/>
    <property type="match status" value="1"/>
</dbReference>
<feature type="domain" description="Sulfatase N-terminal" evidence="1">
    <location>
        <begin position="24"/>
        <end position="365"/>
    </location>
</feature>
<dbReference type="PANTHER" id="PTHR43751">
    <property type="entry name" value="SULFATASE"/>
    <property type="match status" value="1"/>
</dbReference>
<dbReference type="Gene3D" id="3.40.720.10">
    <property type="entry name" value="Alkaline Phosphatase, subunit A"/>
    <property type="match status" value="1"/>
</dbReference>
<dbReference type="Proteomes" id="UP000366872">
    <property type="component" value="Unassembled WGS sequence"/>
</dbReference>
<dbReference type="RefSeq" id="WP_136080469.1">
    <property type="nucleotide sequence ID" value="NZ_CAAHFG010000002.1"/>
</dbReference>
<accession>A0A6C2U4N5</accession>
<dbReference type="InterPro" id="IPR052701">
    <property type="entry name" value="GAG_Ulvan_Degrading_Sulfatases"/>
</dbReference>
<dbReference type="InterPro" id="IPR000917">
    <property type="entry name" value="Sulfatase_N"/>
</dbReference>
<protein>
    <submittedName>
        <fullName evidence="2">Arylsulfatase</fullName>
    </submittedName>
</protein>